<organism evidence="1">
    <name type="scientific">marine sediment metagenome</name>
    <dbReference type="NCBI Taxonomy" id="412755"/>
    <lineage>
        <taxon>unclassified sequences</taxon>
        <taxon>metagenomes</taxon>
        <taxon>ecological metagenomes</taxon>
    </lineage>
</organism>
<comment type="caution">
    <text evidence="1">The sequence shown here is derived from an EMBL/GenBank/DDBJ whole genome shotgun (WGS) entry which is preliminary data.</text>
</comment>
<accession>X1VLY0</accession>
<evidence type="ECO:0000313" key="1">
    <source>
        <dbReference type="EMBL" id="GAJ16931.1"/>
    </source>
</evidence>
<reference evidence="1" key="1">
    <citation type="journal article" date="2014" name="Front. Microbiol.">
        <title>High frequency of phylogenetically diverse reductive dehalogenase-homologous genes in deep subseafloor sedimentary metagenomes.</title>
        <authorList>
            <person name="Kawai M."/>
            <person name="Futagami T."/>
            <person name="Toyoda A."/>
            <person name="Takaki Y."/>
            <person name="Nishi S."/>
            <person name="Hori S."/>
            <person name="Arai W."/>
            <person name="Tsubouchi T."/>
            <person name="Morono Y."/>
            <person name="Uchiyama I."/>
            <person name="Ito T."/>
            <person name="Fujiyama A."/>
            <person name="Inagaki F."/>
            <person name="Takami H."/>
        </authorList>
    </citation>
    <scope>NUCLEOTIDE SEQUENCE</scope>
    <source>
        <strain evidence="1">Expedition CK06-06</strain>
    </source>
</reference>
<feature type="non-terminal residue" evidence="1">
    <location>
        <position position="158"/>
    </location>
</feature>
<dbReference type="SUPFAM" id="SSF50939">
    <property type="entry name" value="Sialidases"/>
    <property type="match status" value="1"/>
</dbReference>
<feature type="non-terminal residue" evidence="1">
    <location>
        <position position="1"/>
    </location>
</feature>
<sequence>LDNIVVLAEHDFLEGDRIYMNDILISQKSGVFSQMLFHRNGSMLYLFLSGDTMNLNVNVRDVLYIYSTDNGLTWSPLIKLTNNYMYQWVNDLNVCGRDTIFLFYRHRYGTVSPSYDMKYLVIDSTGIIVSPTTLIPGVSYREPSAVQIDDSVKGEFRP</sequence>
<dbReference type="AlphaFoldDB" id="X1VLY0"/>
<name>X1VLY0_9ZZZZ</name>
<protein>
    <recommendedName>
        <fullName evidence="2">Sialidase domain-containing protein</fullName>
    </recommendedName>
</protein>
<dbReference type="Gene3D" id="2.120.10.10">
    <property type="match status" value="1"/>
</dbReference>
<dbReference type="InterPro" id="IPR036278">
    <property type="entry name" value="Sialidase_sf"/>
</dbReference>
<gene>
    <name evidence="1" type="ORF">S12H4_59525</name>
</gene>
<dbReference type="EMBL" id="BARW01038920">
    <property type="protein sequence ID" value="GAJ16931.1"/>
    <property type="molecule type" value="Genomic_DNA"/>
</dbReference>
<dbReference type="CDD" id="cd15482">
    <property type="entry name" value="Sialidase_non-viral"/>
    <property type="match status" value="1"/>
</dbReference>
<evidence type="ECO:0008006" key="2">
    <source>
        <dbReference type="Google" id="ProtNLM"/>
    </source>
</evidence>
<proteinExistence type="predicted"/>